<evidence type="ECO:0000256" key="1">
    <source>
        <dbReference type="ARBA" id="ARBA00004651"/>
    </source>
</evidence>
<proteinExistence type="predicted"/>
<dbReference type="Pfam" id="PF00001">
    <property type="entry name" value="7tm_1"/>
    <property type="match status" value="1"/>
</dbReference>
<dbReference type="PANTHER" id="PTHR22750">
    <property type="entry name" value="G-PROTEIN COUPLED RECEPTOR"/>
    <property type="match status" value="1"/>
</dbReference>
<dbReference type="InterPro" id="IPR000276">
    <property type="entry name" value="GPCR_Rhodpsn"/>
</dbReference>
<gene>
    <name evidence="8" type="ORF">KP79_PYT18376</name>
</gene>
<dbReference type="PROSITE" id="PS50262">
    <property type="entry name" value="G_PROTEIN_RECEP_F1_2"/>
    <property type="match status" value="1"/>
</dbReference>
<dbReference type="EMBL" id="NEDP02005591">
    <property type="protein sequence ID" value="OWF37331.1"/>
    <property type="molecule type" value="Genomic_DNA"/>
</dbReference>
<feature type="transmembrane region" description="Helical" evidence="6">
    <location>
        <begin position="92"/>
        <end position="113"/>
    </location>
</feature>
<feature type="domain" description="G-protein coupled receptors family 1 profile" evidence="7">
    <location>
        <begin position="34"/>
        <end position="304"/>
    </location>
</feature>
<dbReference type="AlphaFoldDB" id="A0A210PLH0"/>
<sequence>MTSTNSTVESTNSTQMKTLYLVIACIAVVFVIASNLILLHALMLKSEIRKNYRIEFILWLCLSDIVVGISGLLLVCNYLIRGLSKNTHYCSLMYHFLAAGIGQSLAQTFLICIDRHMAVVANVSYKLFNKKYRYIVIFGTWLFMHAYVGTLVVVWMRVDHITYCSLTSYPNHKLFLTGINILFLPILFAIPGLYISTIITFKNRSRRTYHLPDLTISTVTSTQTSLCPFPSIHYFEMTRIRQKYQRQVITTIGLIVVALLFLSGPFIIIVLFLEGCGLIAVKTSTRMLFTMMAYCNSAANPILYGWRIRKIREIVTKLFCKTSPIPQY</sequence>
<dbReference type="InterPro" id="IPR017452">
    <property type="entry name" value="GPCR_Rhodpsn_7TM"/>
</dbReference>
<dbReference type="Proteomes" id="UP000242188">
    <property type="component" value="Unassembled WGS sequence"/>
</dbReference>
<feature type="transmembrane region" description="Helical" evidence="6">
    <location>
        <begin position="287"/>
        <end position="306"/>
    </location>
</feature>
<evidence type="ECO:0000313" key="9">
    <source>
        <dbReference type="Proteomes" id="UP000242188"/>
    </source>
</evidence>
<dbReference type="GO" id="GO:0004930">
    <property type="term" value="F:G protein-coupled receptor activity"/>
    <property type="evidence" value="ECO:0007669"/>
    <property type="project" value="InterPro"/>
</dbReference>
<comment type="caution">
    <text evidence="8">The sequence shown here is derived from an EMBL/GenBank/DDBJ whole genome shotgun (WGS) entry which is preliminary data.</text>
</comment>
<keyword evidence="2" id="KW-1003">Cell membrane</keyword>
<dbReference type="PRINTS" id="PR00237">
    <property type="entry name" value="GPCRRHODOPSN"/>
</dbReference>
<keyword evidence="8" id="KW-0675">Receptor</keyword>
<keyword evidence="4 6" id="KW-1133">Transmembrane helix</keyword>
<feature type="transmembrane region" description="Helical" evidence="6">
    <location>
        <begin position="20"/>
        <end position="44"/>
    </location>
</feature>
<evidence type="ECO:0000256" key="2">
    <source>
        <dbReference type="ARBA" id="ARBA00022475"/>
    </source>
</evidence>
<organism evidence="8 9">
    <name type="scientific">Mizuhopecten yessoensis</name>
    <name type="common">Japanese scallop</name>
    <name type="synonym">Patinopecten yessoensis</name>
    <dbReference type="NCBI Taxonomy" id="6573"/>
    <lineage>
        <taxon>Eukaryota</taxon>
        <taxon>Metazoa</taxon>
        <taxon>Spiralia</taxon>
        <taxon>Lophotrochozoa</taxon>
        <taxon>Mollusca</taxon>
        <taxon>Bivalvia</taxon>
        <taxon>Autobranchia</taxon>
        <taxon>Pteriomorphia</taxon>
        <taxon>Pectinida</taxon>
        <taxon>Pectinoidea</taxon>
        <taxon>Pectinidae</taxon>
        <taxon>Mizuhopecten</taxon>
    </lineage>
</organism>
<dbReference type="CDD" id="cd00637">
    <property type="entry name" value="7tm_classA_rhodopsin-like"/>
    <property type="match status" value="1"/>
</dbReference>
<keyword evidence="9" id="KW-1185">Reference proteome</keyword>
<evidence type="ECO:0000256" key="3">
    <source>
        <dbReference type="ARBA" id="ARBA00022692"/>
    </source>
</evidence>
<evidence type="ECO:0000256" key="6">
    <source>
        <dbReference type="SAM" id="Phobius"/>
    </source>
</evidence>
<keyword evidence="3 6" id="KW-0812">Transmembrane</keyword>
<comment type="subcellular location">
    <subcellularLocation>
        <location evidence="1">Cell membrane</location>
        <topology evidence="1">Multi-pass membrane protein</topology>
    </subcellularLocation>
</comment>
<evidence type="ECO:0000259" key="7">
    <source>
        <dbReference type="PROSITE" id="PS50262"/>
    </source>
</evidence>
<protein>
    <submittedName>
        <fullName evidence="8">5-hydroxytryptamine receptor 6</fullName>
    </submittedName>
</protein>
<dbReference type="SUPFAM" id="SSF81321">
    <property type="entry name" value="Family A G protein-coupled receptor-like"/>
    <property type="match status" value="1"/>
</dbReference>
<keyword evidence="5 6" id="KW-0472">Membrane</keyword>
<evidence type="ECO:0000256" key="5">
    <source>
        <dbReference type="ARBA" id="ARBA00023136"/>
    </source>
</evidence>
<accession>A0A210PLH0</accession>
<evidence type="ECO:0000313" key="8">
    <source>
        <dbReference type="EMBL" id="OWF37331.1"/>
    </source>
</evidence>
<dbReference type="GO" id="GO:0005886">
    <property type="term" value="C:plasma membrane"/>
    <property type="evidence" value="ECO:0007669"/>
    <property type="project" value="UniProtKB-SubCell"/>
</dbReference>
<dbReference type="Gene3D" id="1.20.1070.10">
    <property type="entry name" value="Rhodopsin 7-helix transmembrane proteins"/>
    <property type="match status" value="1"/>
</dbReference>
<name>A0A210PLH0_MIZYE</name>
<feature type="transmembrane region" description="Helical" evidence="6">
    <location>
        <begin position="248"/>
        <end position="281"/>
    </location>
</feature>
<feature type="transmembrane region" description="Helical" evidence="6">
    <location>
        <begin position="56"/>
        <end position="80"/>
    </location>
</feature>
<reference evidence="8 9" key="1">
    <citation type="journal article" date="2017" name="Nat. Ecol. Evol.">
        <title>Scallop genome provides insights into evolution of bilaterian karyotype and development.</title>
        <authorList>
            <person name="Wang S."/>
            <person name="Zhang J."/>
            <person name="Jiao W."/>
            <person name="Li J."/>
            <person name="Xun X."/>
            <person name="Sun Y."/>
            <person name="Guo X."/>
            <person name="Huan P."/>
            <person name="Dong B."/>
            <person name="Zhang L."/>
            <person name="Hu X."/>
            <person name="Sun X."/>
            <person name="Wang J."/>
            <person name="Zhao C."/>
            <person name="Wang Y."/>
            <person name="Wang D."/>
            <person name="Huang X."/>
            <person name="Wang R."/>
            <person name="Lv J."/>
            <person name="Li Y."/>
            <person name="Zhang Z."/>
            <person name="Liu B."/>
            <person name="Lu W."/>
            <person name="Hui Y."/>
            <person name="Liang J."/>
            <person name="Zhou Z."/>
            <person name="Hou R."/>
            <person name="Li X."/>
            <person name="Liu Y."/>
            <person name="Li H."/>
            <person name="Ning X."/>
            <person name="Lin Y."/>
            <person name="Zhao L."/>
            <person name="Xing Q."/>
            <person name="Dou J."/>
            <person name="Li Y."/>
            <person name="Mao J."/>
            <person name="Guo H."/>
            <person name="Dou H."/>
            <person name="Li T."/>
            <person name="Mu C."/>
            <person name="Jiang W."/>
            <person name="Fu Q."/>
            <person name="Fu X."/>
            <person name="Miao Y."/>
            <person name="Liu J."/>
            <person name="Yu Q."/>
            <person name="Li R."/>
            <person name="Liao H."/>
            <person name="Li X."/>
            <person name="Kong Y."/>
            <person name="Jiang Z."/>
            <person name="Chourrout D."/>
            <person name="Li R."/>
            <person name="Bao Z."/>
        </authorList>
    </citation>
    <scope>NUCLEOTIDE SEQUENCE [LARGE SCALE GENOMIC DNA]</scope>
    <source>
        <strain evidence="8 9">PY_sf001</strain>
    </source>
</reference>
<feature type="transmembrane region" description="Helical" evidence="6">
    <location>
        <begin position="175"/>
        <end position="201"/>
    </location>
</feature>
<evidence type="ECO:0000256" key="4">
    <source>
        <dbReference type="ARBA" id="ARBA00022989"/>
    </source>
</evidence>
<feature type="transmembrane region" description="Helical" evidence="6">
    <location>
        <begin position="134"/>
        <end position="155"/>
    </location>
</feature>